<proteinExistence type="predicted"/>
<keyword evidence="2" id="KW-1185">Reference proteome</keyword>
<dbReference type="EMBL" id="MU155330">
    <property type="protein sequence ID" value="KAF9475493.1"/>
    <property type="molecule type" value="Genomic_DNA"/>
</dbReference>
<evidence type="ECO:0000313" key="2">
    <source>
        <dbReference type="Proteomes" id="UP000807469"/>
    </source>
</evidence>
<sequence length="356" mass="39812">MAFHGNPLDLTIADDDIIAASILYNSLEYLPSVPLVADDEATLCRNGPFPVEYSLEYNLETLTPYLTSESMSQWTETHSNSLLVSTTDSENHVQFQDQSRGGGTNLTATSNKTVEGYGPDPWTQIQRAFLQFLVENGHFLHSLPDSTQHSITKVKHAFEQTMHWNSLTFNPSADLDIIVQQFKAEVATPAIRRECDLKKKDATSTGEFSRWSADVLKSVELVHLLDACFRLFQRISQSVSALPPLLSLARSQHPSTPHNGMVAAGYRTGTRSRRVFIIEPNHIIRVKARARLPEDLCLIKGDIRGEHTTEYAQLTQNHYEGSLDSQVFPIGTLETFALSALMYCIDLFGVENPEVE</sequence>
<evidence type="ECO:0000313" key="1">
    <source>
        <dbReference type="EMBL" id="KAF9475493.1"/>
    </source>
</evidence>
<dbReference type="AlphaFoldDB" id="A0A9P6CXE1"/>
<dbReference type="Proteomes" id="UP000807469">
    <property type="component" value="Unassembled WGS sequence"/>
</dbReference>
<name>A0A9P6CXE1_9AGAR</name>
<gene>
    <name evidence="1" type="ORF">BDN70DRAFT_898119</name>
</gene>
<accession>A0A9P6CXE1</accession>
<comment type="caution">
    <text evidence="1">The sequence shown here is derived from an EMBL/GenBank/DDBJ whole genome shotgun (WGS) entry which is preliminary data.</text>
</comment>
<organism evidence="1 2">
    <name type="scientific">Pholiota conissans</name>
    <dbReference type="NCBI Taxonomy" id="109636"/>
    <lineage>
        <taxon>Eukaryota</taxon>
        <taxon>Fungi</taxon>
        <taxon>Dikarya</taxon>
        <taxon>Basidiomycota</taxon>
        <taxon>Agaricomycotina</taxon>
        <taxon>Agaricomycetes</taxon>
        <taxon>Agaricomycetidae</taxon>
        <taxon>Agaricales</taxon>
        <taxon>Agaricineae</taxon>
        <taxon>Strophariaceae</taxon>
        <taxon>Pholiota</taxon>
    </lineage>
</organism>
<protein>
    <submittedName>
        <fullName evidence="1">Uncharacterized protein</fullName>
    </submittedName>
</protein>
<reference evidence="1" key="1">
    <citation type="submission" date="2020-11" db="EMBL/GenBank/DDBJ databases">
        <authorList>
            <consortium name="DOE Joint Genome Institute"/>
            <person name="Ahrendt S."/>
            <person name="Riley R."/>
            <person name="Andreopoulos W."/>
            <person name="Labutti K."/>
            <person name="Pangilinan J."/>
            <person name="Ruiz-Duenas F.J."/>
            <person name="Barrasa J.M."/>
            <person name="Sanchez-Garcia M."/>
            <person name="Camarero S."/>
            <person name="Miyauchi S."/>
            <person name="Serrano A."/>
            <person name="Linde D."/>
            <person name="Babiker R."/>
            <person name="Drula E."/>
            <person name="Ayuso-Fernandez I."/>
            <person name="Pacheco R."/>
            <person name="Padilla G."/>
            <person name="Ferreira P."/>
            <person name="Barriuso J."/>
            <person name="Kellner H."/>
            <person name="Castanera R."/>
            <person name="Alfaro M."/>
            <person name="Ramirez L."/>
            <person name="Pisabarro A.G."/>
            <person name="Kuo A."/>
            <person name="Tritt A."/>
            <person name="Lipzen A."/>
            <person name="He G."/>
            <person name="Yan M."/>
            <person name="Ng V."/>
            <person name="Cullen D."/>
            <person name="Martin F."/>
            <person name="Rosso M.-N."/>
            <person name="Henrissat B."/>
            <person name="Hibbett D."/>
            <person name="Martinez A.T."/>
            <person name="Grigoriev I.V."/>
        </authorList>
    </citation>
    <scope>NUCLEOTIDE SEQUENCE</scope>
    <source>
        <strain evidence="1">CIRM-BRFM 674</strain>
    </source>
</reference>